<dbReference type="SUPFAM" id="SSF81296">
    <property type="entry name" value="E set domains"/>
    <property type="match status" value="1"/>
</dbReference>
<comment type="caution">
    <text evidence="5">The sequence shown here is derived from an EMBL/GenBank/DDBJ whole genome shotgun (WGS) entry which is preliminary data.</text>
</comment>
<reference evidence="5" key="1">
    <citation type="submission" date="2021-07" db="EMBL/GenBank/DDBJ databases">
        <authorList>
            <person name="Catto M.A."/>
            <person name="Jacobson A."/>
            <person name="Kennedy G."/>
            <person name="Labadie P."/>
            <person name="Hunt B.G."/>
            <person name="Srinivasan R."/>
        </authorList>
    </citation>
    <scope>NUCLEOTIDE SEQUENCE</scope>
    <source>
        <strain evidence="5">PL_HMW_Pooled</strain>
        <tissue evidence="5">Head</tissue>
    </source>
</reference>
<evidence type="ECO:0000259" key="2">
    <source>
        <dbReference type="Pfam" id="PF00372"/>
    </source>
</evidence>
<dbReference type="PANTHER" id="PTHR11511">
    <property type="entry name" value="LARVAL STORAGE PROTEIN/PHENOLOXIDASE"/>
    <property type="match status" value="1"/>
</dbReference>
<protein>
    <submittedName>
        <fullName evidence="5">Hexamerin</fullName>
    </submittedName>
</protein>
<gene>
    <name evidence="5" type="ORF">KUF71_008615</name>
</gene>
<feature type="domain" description="Hemocyanin C-terminal" evidence="4">
    <location>
        <begin position="455"/>
        <end position="720"/>
    </location>
</feature>
<dbReference type="InterPro" id="IPR000896">
    <property type="entry name" value="Hemocyanin/hexamerin_mid_dom"/>
</dbReference>
<dbReference type="PANTHER" id="PTHR11511:SF5">
    <property type="entry name" value="FAT-BODY PROTEIN 1-RELATED"/>
    <property type="match status" value="1"/>
</dbReference>
<dbReference type="GO" id="GO:0045735">
    <property type="term" value="F:nutrient reservoir activity"/>
    <property type="evidence" value="ECO:0007669"/>
    <property type="project" value="UniProtKB-KW"/>
</dbReference>
<evidence type="ECO:0000259" key="3">
    <source>
        <dbReference type="Pfam" id="PF03722"/>
    </source>
</evidence>
<dbReference type="Gene3D" id="1.10.1280.10">
    <property type="entry name" value="Di-copper center containing domain from catechol oxidase"/>
    <property type="match status" value="1"/>
</dbReference>
<dbReference type="GO" id="GO:0005615">
    <property type="term" value="C:extracellular space"/>
    <property type="evidence" value="ECO:0007669"/>
    <property type="project" value="UniProtKB-ARBA"/>
</dbReference>
<dbReference type="PRINTS" id="PR00187">
    <property type="entry name" value="HAEMOCYANIN"/>
</dbReference>
<dbReference type="InterPro" id="IPR014756">
    <property type="entry name" value="Ig_E-set"/>
</dbReference>
<dbReference type="InterPro" id="IPR037020">
    <property type="entry name" value="Hemocyanin_C_sf"/>
</dbReference>
<reference evidence="5" key="2">
    <citation type="journal article" date="2023" name="BMC Genomics">
        <title>Pest status, molecular evolution, and epigenetic factors derived from the genome assembly of Frankliniella fusca, a thysanopteran phytovirus vector.</title>
        <authorList>
            <person name="Catto M.A."/>
            <person name="Labadie P.E."/>
            <person name="Jacobson A.L."/>
            <person name="Kennedy G.G."/>
            <person name="Srinivasan R."/>
            <person name="Hunt B.G."/>
        </authorList>
    </citation>
    <scope>NUCLEOTIDE SEQUENCE</scope>
    <source>
        <strain evidence="5">PL_HMW_Pooled</strain>
    </source>
</reference>
<feature type="domain" description="Hemocyanin middle" evidence="2">
    <location>
        <begin position="185"/>
        <end position="445"/>
    </location>
</feature>
<dbReference type="Pfam" id="PF03722">
    <property type="entry name" value="Hemocyanin_N"/>
    <property type="match status" value="1"/>
</dbReference>
<accession>A0AAE1LH49</accession>
<evidence type="ECO:0000256" key="1">
    <source>
        <dbReference type="ARBA" id="ARBA00022761"/>
    </source>
</evidence>
<dbReference type="PROSITE" id="PS00210">
    <property type="entry name" value="HEMOCYANIN_2"/>
    <property type="match status" value="1"/>
</dbReference>
<sequence length="773" mass="88085">MGRAATGSAPVPGQVFLAHTMYKVTVALLATLAVAAALHIPNVRTGATDNVHISGHEVAQKQKVVLQLLRNVGQKNMYPELVALGQNWNPTQIADRYANQYVVKNFVNMWKQGTLPRGEIFHVYNDSHLKEVVALFDLLYFAKDFETFIQTAAWARDNVNEAQFAYAFSVAVVHRDDCAGLVLPPLYEVAPQLYLNSGDIMEFMSAKMQGQNNYVKMTNWTGDNEIINPEQLLGYFTEDVGVNAYHAYAHLYMPFWLNCEKYGITTCQMRGEAFYYYYQQILARYNLQRMANYLPELEDFDWEETIKIGYNPDLMYPNGAQFPARPAEQDISSIKSYTIEDLKAIEQRIKDAIDSGFVVAKDGSKIPITQYVKGINILGNIIEGNKDSVNSHYYGSYQTMMRNLFALIMDPANEHGVAPGVIGHYETALRDPAFYILQKYIYNLFAQYKNNLPAYKHDDLYFNGVTVEDVAVSKLVTFFDLFDIDVSNAVDVASIDELDKINYVAKAKRLNHQPFTYKIKVSSNQKTNAVVRVFLGPSTEFTYSNFYGEQASDVYYGHNTADLDRLRNYFVELDRFPVELKNGDNLIQRNSREFTTTVGDNVSFKSLLKSAESGNTVLSSVDRQCGFPDRLVLPMGHKAGVPYALFVMVTPYGADEHDHADYYHSEKVNYQTGVKDIYSCNGLMTVLDNRPLGFPFDRQIENFGTFNVPNMYFKDVFIFHKDTTTDNNNVLIKKSVNDFDHELPQQTAHKYTPSHRLMDEEIVREENDFPSYQ</sequence>
<keyword evidence="1" id="KW-0758">Storage protein</keyword>
<dbReference type="Gene3D" id="2.60.40.1520">
    <property type="entry name" value="Hemocyanin, C-terminal domain"/>
    <property type="match status" value="1"/>
</dbReference>
<dbReference type="Pfam" id="PF03723">
    <property type="entry name" value="Hemocyanin_C"/>
    <property type="match status" value="1"/>
</dbReference>
<dbReference type="Gene3D" id="1.20.1370.10">
    <property type="entry name" value="Hemocyanin, N-terminal domain"/>
    <property type="match status" value="1"/>
</dbReference>
<name>A0AAE1LH49_9NEOP</name>
<dbReference type="Proteomes" id="UP001219518">
    <property type="component" value="Unassembled WGS sequence"/>
</dbReference>
<dbReference type="SUPFAM" id="SSF48050">
    <property type="entry name" value="Hemocyanin, N-terminal domain"/>
    <property type="match status" value="1"/>
</dbReference>
<evidence type="ECO:0000313" key="6">
    <source>
        <dbReference type="Proteomes" id="UP001219518"/>
    </source>
</evidence>
<dbReference type="InterPro" id="IPR008922">
    <property type="entry name" value="Di-copper_centre_dom_sf"/>
</dbReference>
<dbReference type="SUPFAM" id="SSF48056">
    <property type="entry name" value="Di-copper centre-containing domain"/>
    <property type="match status" value="1"/>
</dbReference>
<evidence type="ECO:0000313" key="5">
    <source>
        <dbReference type="EMBL" id="KAK3919488.1"/>
    </source>
</evidence>
<evidence type="ECO:0000259" key="4">
    <source>
        <dbReference type="Pfam" id="PF03723"/>
    </source>
</evidence>
<keyword evidence="6" id="KW-1185">Reference proteome</keyword>
<organism evidence="5 6">
    <name type="scientific">Frankliniella fusca</name>
    <dbReference type="NCBI Taxonomy" id="407009"/>
    <lineage>
        <taxon>Eukaryota</taxon>
        <taxon>Metazoa</taxon>
        <taxon>Ecdysozoa</taxon>
        <taxon>Arthropoda</taxon>
        <taxon>Hexapoda</taxon>
        <taxon>Insecta</taxon>
        <taxon>Pterygota</taxon>
        <taxon>Neoptera</taxon>
        <taxon>Paraneoptera</taxon>
        <taxon>Thysanoptera</taxon>
        <taxon>Terebrantia</taxon>
        <taxon>Thripoidea</taxon>
        <taxon>Thripidae</taxon>
        <taxon>Frankliniella</taxon>
    </lineage>
</organism>
<feature type="domain" description="Hemocyanin N-terminal" evidence="3">
    <location>
        <begin position="59"/>
        <end position="179"/>
    </location>
</feature>
<dbReference type="InterPro" id="IPR005204">
    <property type="entry name" value="Hemocyanin_N"/>
</dbReference>
<dbReference type="AlphaFoldDB" id="A0AAE1LH49"/>
<dbReference type="InterPro" id="IPR036697">
    <property type="entry name" value="Hemocyanin_N_sf"/>
</dbReference>
<dbReference type="PROSITE" id="PS00209">
    <property type="entry name" value="HEMOCYANIN_1"/>
    <property type="match status" value="1"/>
</dbReference>
<dbReference type="InterPro" id="IPR005203">
    <property type="entry name" value="Hemocyanin_C"/>
</dbReference>
<dbReference type="InterPro" id="IPR013788">
    <property type="entry name" value="Hemocyanin/hexamerin"/>
</dbReference>
<dbReference type="EMBL" id="JAHWGI010000979">
    <property type="protein sequence ID" value="KAK3919488.1"/>
    <property type="molecule type" value="Genomic_DNA"/>
</dbReference>
<dbReference type="Pfam" id="PF00372">
    <property type="entry name" value="Hemocyanin_M"/>
    <property type="match status" value="1"/>
</dbReference>
<proteinExistence type="predicted"/>